<dbReference type="EC" id="2.3.2.27" evidence="4"/>
<dbReference type="PROSITE" id="PS50089">
    <property type="entry name" value="ZF_RING_2"/>
    <property type="match status" value="1"/>
</dbReference>
<dbReference type="OrthoDB" id="10254945at2759"/>
<evidence type="ECO:0000256" key="5">
    <source>
        <dbReference type="ARBA" id="ARBA00022679"/>
    </source>
</evidence>
<accession>A0A2H6K6B6</accession>
<dbReference type="InterPro" id="IPR001841">
    <property type="entry name" value="Znf_RING"/>
</dbReference>
<evidence type="ECO:0000256" key="8">
    <source>
        <dbReference type="ARBA" id="ARBA00022786"/>
    </source>
</evidence>
<dbReference type="SUPFAM" id="SSF57850">
    <property type="entry name" value="RING/U-box"/>
    <property type="match status" value="1"/>
</dbReference>
<feature type="compositionally biased region" description="Basic and acidic residues" evidence="12">
    <location>
        <begin position="88"/>
        <end position="111"/>
    </location>
</feature>
<dbReference type="GO" id="GO:0061630">
    <property type="term" value="F:ubiquitin protein ligase activity"/>
    <property type="evidence" value="ECO:0007669"/>
    <property type="project" value="UniProtKB-EC"/>
</dbReference>
<dbReference type="Gene3D" id="3.30.40.10">
    <property type="entry name" value="Zinc/RING finger domain, C3HC4 (zinc finger)"/>
    <property type="match status" value="1"/>
</dbReference>
<dbReference type="AlphaFoldDB" id="A0A2H6K6B6"/>
<proteinExistence type="predicted"/>
<evidence type="ECO:0000256" key="3">
    <source>
        <dbReference type="ARBA" id="ARBA00004906"/>
    </source>
</evidence>
<dbReference type="GO" id="GO:0016567">
    <property type="term" value="P:protein ubiquitination"/>
    <property type="evidence" value="ECO:0007669"/>
    <property type="project" value="UniProtKB-UniPathway"/>
</dbReference>
<evidence type="ECO:0000256" key="10">
    <source>
        <dbReference type="ARBA" id="ARBA00023136"/>
    </source>
</evidence>
<evidence type="ECO:0000256" key="7">
    <source>
        <dbReference type="ARBA" id="ARBA00022771"/>
    </source>
</evidence>
<keyword evidence="7 11" id="KW-0863">Zinc-finger</keyword>
<dbReference type="RefSeq" id="XP_028864775.1">
    <property type="nucleotide sequence ID" value="XM_029008942.1"/>
</dbReference>
<comment type="pathway">
    <text evidence="3">Protein modification; protein ubiquitination.</text>
</comment>
<gene>
    <name evidence="14" type="ORF">BOVATA_000250</name>
</gene>
<comment type="subcellular location">
    <subcellularLocation>
        <location evidence="2">Endomembrane system</location>
    </subcellularLocation>
</comment>
<dbReference type="InterPro" id="IPR013083">
    <property type="entry name" value="Znf_RING/FYVE/PHD"/>
</dbReference>
<dbReference type="Proteomes" id="UP000236319">
    <property type="component" value="Unassembled WGS sequence"/>
</dbReference>
<evidence type="ECO:0000256" key="9">
    <source>
        <dbReference type="ARBA" id="ARBA00022833"/>
    </source>
</evidence>
<dbReference type="PROSITE" id="PS00518">
    <property type="entry name" value="ZF_RING_1"/>
    <property type="match status" value="1"/>
</dbReference>
<dbReference type="GO" id="GO:0005783">
    <property type="term" value="C:endoplasmic reticulum"/>
    <property type="evidence" value="ECO:0007669"/>
    <property type="project" value="InterPro"/>
</dbReference>
<dbReference type="UniPathway" id="UPA00143"/>
<name>A0A2H6K6B6_9APIC</name>
<evidence type="ECO:0000256" key="1">
    <source>
        <dbReference type="ARBA" id="ARBA00000900"/>
    </source>
</evidence>
<comment type="catalytic activity">
    <reaction evidence="1">
        <text>S-ubiquitinyl-[E2 ubiquitin-conjugating enzyme]-L-cysteine + [acceptor protein]-L-lysine = [E2 ubiquitin-conjugating enzyme]-L-cysteine + N(6)-ubiquitinyl-[acceptor protein]-L-lysine.</text>
        <dbReference type="EC" id="2.3.2.27"/>
    </reaction>
</comment>
<evidence type="ECO:0000256" key="2">
    <source>
        <dbReference type="ARBA" id="ARBA00004308"/>
    </source>
</evidence>
<dbReference type="Pfam" id="PF00097">
    <property type="entry name" value="zf-C3HC4"/>
    <property type="match status" value="1"/>
</dbReference>
<organism evidence="14 15">
    <name type="scientific">Babesia ovata</name>
    <dbReference type="NCBI Taxonomy" id="189622"/>
    <lineage>
        <taxon>Eukaryota</taxon>
        <taxon>Sar</taxon>
        <taxon>Alveolata</taxon>
        <taxon>Apicomplexa</taxon>
        <taxon>Aconoidasida</taxon>
        <taxon>Piroplasmida</taxon>
        <taxon>Babesiidae</taxon>
        <taxon>Babesia</taxon>
    </lineage>
</organism>
<dbReference type="GeneID" id="39872302"/>
<keyword evidence="6" id="KW-0479">Metal-binding</keyword>
<dbReference type="EMBL" id="BDSA01000001">
    <property type="protein sequence ID" value="GBE58532.1"/>
    <property type="molecule type" value="Genomic_DNA"/>
</dbReference>
<feature type="domain" description="RING-type" evidence="13">
    <location>
        <begin position="33"/>
        <end position="72"/>
    </location>
</feature>
<feature type="region of interest" description="Disordered" evidence="12">
    <location>
        <begin position="83"/>
        <end position="117"/>
    </location>
</feature>
<evidence type="ECO:0000256" key="4">
    <source>
        <dbReference type="ARBA" id="ARBA00012483"/>
    </source>
</evidence>
<keyword evidence="15" id="KW-1185">Reference proteome</keyword>
<feature type="compositionally biased region" description="Basic and acidic residues" evidence="12">
    <location>
        <begin position="13"/>
        <end position="24"/>
    </location>
</feature>
<evidence type="ECO:0000313" key="15">
    <source>
        <dbReference type="Proteomes" id="UP000236319"/>
    </source>
</evidence>
<evidence type="ECO:0000259" key="13">
    <source>
        <dbReference type="PROSITE" id="PS50089"/>
    </source>
</evidence>
<keyword evidence="8" id="KW-0833">Ubl conjugation pathway</keyword>
<protein>
    <recommendedName>
        <fullName evidence="4">RING-type E3 ubiquitin transferase</fullName>
        <ecNumber evidence="4">2.3.2.27</ecNumber>
    </recommendedName>
</protein>
<evidence type="ECO:0000313" key="14">
    <source>
        <dbReference type="EMBL" id="GBE58532.1"/>
    </source>
</evidence>
<evidence type="ECO:0000256" key="12">
    <source>
        <dbReference type="SAM" id="MobiDB-lite"/>
    </source>
</evidence>
<keyword evidence="9" id="KW-0862">Zinc</keyword>
<keyword evidence="10" id="KW-0472">Membrane</keyword>
<dbReference type="SMART" id="SM00184">
    <property type="entry name" value="RING"/>
    <property type="match status" value="1"/>
</dbReference>
<dbReference type="PANTHER" id="PTHR12313">
    <property type="entry name" value="E3 UBIQUITIN-PROTEIN LIGASE RNF5-RELATED"/>
    <property type="match status" value="1"/>
</dbReference>
<feature type="region of interest" description="Disordered" evidence="12">
    <location>
        <begin position="1"/>
        <end position="24"/>
    </location>
</feature>
<evidence type="ECO:0000256" key="11">
    <source>
        <dbReference type="PROSITE-ProRule" id="PRU00175"/>
    </source>
</evidence>
<sequence>MDSTEAAAPQGSAEDRGSGQETGQKDRRQAFDCNICFEEVVEPVVTRCGHLFCWGCLLNWINRDNDSCPVCHAGVTKENVVPLYGRGQENKDPRSKPAEPRPAAERPEPQHQGDNINAGTVFGGVAVSLFALPISVIMPFQFGGHMGLGFTNLFSMLTNTDDMSPEESAHQLRGAHNAGTDDDCLHRLGHVTAVESCAV</sequence>
<keyword evidence="5" id="KW-0808">Transferase</keyword>
<reference evidence="14 15" key="1">
    <citation type="journal article" date="2017" name="BMC Genomics">
        <title>Whole-genome assembly of Babesia ovata and comparative genomics between closely related pathogens.</title>
        <authorList>
            <person name="Yamagishi J."/>
            <person name="Asada M."/>
            <person name="Hakimi H."/>
            <person name="Tanaka T.Q."/>
            <person name="Sugimoto C."/>
            <person name="Kawazu S."/>
        </authorList>
    </citation>
    <scope>NUCLEOTIDE SEQUENCE [LARGE SCALE GENOMIC DNA]</scope>
    <source>
        <strain evidence="14 15">Miyake</strain>
    </source>
</reference>
<dbReference type="GO" id="GO:0008270">
    <property type="term" value="F:zinc ion binding"/>
    <property type="evidence" value="ECO:0007669"/>
    <property type="project" value="UniProtKB-KW"/>
</dbReference>
<comment type="caution">
    <text evidence="14">The sequence shown here is derived from an EMBL/GenBank/DDBJ whole genome shotgun (WGS) entry which is preliminary data.</text>
</comment>
<dbReference type="InterPro" id="IPR018957">
    <property type="entry name" value="Znf_C3HC4_RING-type"/>
</dbReference>
<dbReference type="VEuPathDB" id="PiroplasmaDB:BOVATA_000250"/>
<dbReference type="InterPro" id="IPR045103">
    <property type="entry name" value="RNF5/RNF185-like"/>
</dbReference>
<dbReference type="InterPro" id="IPR017907">
    <property type="entry name" value="Znf_RING_CS"/>
</dbReference>
<dbReference type="GO" id="GO:0006511">
    <property type="term" value="P:ubiquitin-dependent protein catabolic process"/>
    <property type="evidence" value="ECO:0007669"/>
    <property type="project" value="InterPro"/>
</dbReference>
<evidence type="ECO:0000256" key="6">
    <source>
        <dbReference type="ARBA" id="ARBA00022723"/>
    </source>
</evidence>